<evidence type="ECO:0000313" key="3">
    <source>
        <dbReference type="Proteomes" id="UP001648503"/>
    </source>
</evidence>
<sequence length="129" mass="14209">MSLKRRANSGSGSSPPLVTVPKRPFSDPFTETRLVTENLASTIAVLEMRHLKNCKPRLVTGSRTAIDATTKILNEEGTVIENVEKIRTAFYSASSACMWIFSELDVQLLQFKAGLTLSRHLADASQSVR</sequence>
<gene>
    <name evidence="2" type="ORF">BASA50_000766</name>
</gene>
<name>A0ABQ8ESV1_9FUNG</name>
<proteinExistence type="predicted"/>
<reference evidence="2 3" key="1">
    <citation type="submission" date="2021-02" db="EMBL/GenBank/DDBJ databases">
        <title>Variation within the Batrachochytrium salamandrivorans European outbreak.</title>
        <authorList>
            <person name="Kelly M."/>
            <person name="Pasmans F."/>
            <person name="Shea T.P."/>
            <person name="Munoz J.F."/>
            <person name="Carranza S."/>
            <person name="Cuomo C.A."/>
            <person name="Martel A."/>
        </authorList>
    </citation>
    <scope>NUCLEOTIDE SEQUENCE [LARGE SCALE GENOMIC DNA]</scope>
    <source>
        <strain evidence="2 3">AMFP18/2</strain>
    </source>
</reference>
<evidence type="ECO:0000313" key="2">
    <source>
        <dbReference type="EMBL" id="KAH6586061.1"/>
    </source>
</evidence>
<organism evidence="2 3">
    <name type="scientific">Batrachochytrium salamandrivorans</name>
    <dbReference type="NCBI Taxonomy" id="1357716"/>
    <lineage>
        <taxon>Eukaryota</taxon>
        <taxon>Fungi</taxon>
        <taxon>Fungi incertae sedis</taxon>
        <taxon>Chytridiomycota</taxon>
        <taxon>Chytridiomycota incertae sedis</taxon>
        <taxon>Chytridiomycetes</taxon>
        <taxon>Rhizophydiales</taxon>
        <taxon>Rhizophydiales incertae sedis</taxon>
        <taxon>Batrachochytrium</taxon>
    </lineage>
</organism>
<accession>A0ABQ8ESV1</accession>
<comment type="caution">
    <text evidence="2">The sequence shown here is derived from an EMBL/GenBank/DDBJ whole genome shotgun (WGS) entry which is preliminary data.</text>
</comment>
<feature type="region of interest" description="Disordered" evidence="1">
    <location>
        <begin position="1"/>
        <end position="24"/>
    </location>
</feature>
<protein>
    <submittedName>
        <fullName evidence="2">Uncharacterized protein</fullName>
    </submittedName>
</protein>
<evidence type="ECO:0000256" key="1">
    <source>
        <dbReference type="SAM" id="MobiDB-lite"/>
    </source>
</evidence>
<dbReference type="EMBL" id="JAFCIX010000576">
    <property type="protein sequence ID" value="KAH6586061.1"/>
    <property type="molecule type" value="Genomic_DNA"/>
</dbReference>
<keyword evidence="3" id="KW-1185">Reference proteome</keyword>
<dbReference type="Proteomes" id="UP001648503">
    <property type="component" value="Unassembled WGS sequence"/>
</dbReference>